<dbReference type="InterPro" id="IPR017850">
    <property type="entry name" value="Alkaline_phosphatase_core_sf"/>
</dbReference>
<reference evidence="9 10" key="1">
    <citation type="submission" date="2019-08" db="EMBL/GenBank/DDBJ databases">
        <title>Deep-cultivation of Planctomycetes and their phenomic and genomic characterization uncovers novel biology.</title>
        <authorList>
            <person name="Wiegand S."/>
            <person name="Jogler M."/>
            <person name="Boedeker C."/>
            <person name="Pinto D."/>
            <person name="Vollmers J."/>
            <person name="Rivas-Marin E."/>
            <person name="Kohn T."/>
            <person name="Peeters S.H."/>
            <person name="Heuer A."/>
            <person name="Rast P."/>
            <person name="Oberbeckmann S."/>
            <person name="Bunk B."/>
            <person name="Jeske O."/>
            <person name="Meyerdierks A."/>
            <person name="Storesund J.E."/>
            <person name="Kallscheuer N."/>
            <person name="Luecker S."/>
            <person name="Lage O.M."/>
            <person name="Pohl T."/>
            <person name="Merkel B.J."/>
            <person name="Hornburger P."/>
            <person name="Mueller R.-W."/>
            <person name="Bruemmer F."/>
            <person name="Labrenz M."/>
            <person name="Spormann A.M."/>
            <person name="Op den Camp H."/>
            <person name="Overmann J."/>
            <person name="Amann R."/>
            <person name="Jetten M.S.M."/>
            <person name="Mascher T."/>
            <person name="Medema M.H."/>
            <person name="Devos D.P."/>
            <person name="Kaster A.-K."/>
            <person name="Ovreas L."/>
            <person name="Rohde M."/>
            <person name="Galperin M.Y."/>
            <person name="Jogler C."/>
        </authorList>
    </citation>
    <scope>NUCLEOTIDE SEQUENCE [LARGE SCALE GENOMIC DNA]</scope>
    <source>
        <strain evidence="9 10">UC8</strain>
    </source>
</reference>
<dbReference type="SUPFAM" id="SSF53649">
    <property type="entry name" value="Alkaline phosphatase-like"/>
    <property type="match status" value="1"/>
</dbReference>
<feature type="signal peptide" evidence="7">
    <location>
        <begin position="1"/>
        <end position="22"/>
    </location>
</feature>
<dbReference type="AlphaFoldDB" id="A0A5B9QV72"/>
<evidence type="ECO:0000256" key="4">
    <source>
        <dbReference type="ARBA" id="ARBA00022729"/>
    </source>
</evidence>
<dbReference type="PROSITE" id="PS00523">
    <property type="entry name" value="SULFATASE_1"/>
    <property type="match status" value="1"/>
</dbReference>
<organism evidence="9 10">
    <name type="scientific">Roseimaritima ulvae</name>
    <dbReference type="NCBI Taxonomy" id="980254"/>
    <lineage>
        <taxon>Bacteria</taxon>
        <taxon>Pseudomonadati</taxon>
        <taxon>Planctomycetota</taxon>
        <taxon>Planctomycetia</taxon>
        <taxon>Pirellulales</taxon>
        <taxon>Pirellulaceae</taxon>
        <taxon>Roseimaritima</taxon>
    </lineage>
</organism>
<keyword evidence="10" id="KW-1185">Reference proteome</keyword>
<name>A0A5B9QV72_9BACT</name>
<dbReference type="Gene3D" id="3.40.720.10">
    <property type="entry name" value="Alkaline Phosphatase, subunit A"/>
    <property type="match status" value="1"/>
</dbReference>
<dbReference type="GO" id="GO:0004065">
    <property type="term" value="F:arylsulfatase activity"/>
    <property type="evidence" value="ECO:0007669"/>
    <property type="project" value="UniProtKB-EC"/>
</dbReference>
<feature type="domain" description="Sulfatase N-terminal" evidence="8">
    <location>
        <begin position="31"/>
        <end position="347"/>
    </location>
</feature>
<comment type="similarity">
    <text evidence="2">Belongs to the sulfatase family.</text>
</comment>
<dbReference type="GO" id="GO:0046872">
    <property type="term" value="F:metal ion binding"/>
    <property type="evidence" value="ECO:0007669"/>
    <property type="project" value="UniProtKB-KW"/>
</dbReference>
<dbReference type="PANTHER" id="PTHR42693:SF42">
    <property type="entry name" value="ARYLSULFATASE G"/>
    <property type="match status" value="1"/>
</dbReference>
<dbReference type="FunFam" id="3.40.720.10:FF:000065">
    <property type="entry name" value="Arylsulfatase A"/>
    <property type="match status" value="1"/>
</dbReference>
<feature type="chain" id="PRO_5022813982" evidence="7">
    <location>
        <begin position="23"/>
        <end position="454"/>
    </location>
</feature>
<evidence type="ECO:0000313" key="10">
    <source>
        <dbReference type="Proteomes" id="UP000325286"/>
    </source>
</evidence>
<protein>
    <submittedName>
        <fullName evidence="9">Arylsulfatase</fullName>
        <ecNumber evidence="9">3.1.6.1</ecNumber>
    </submittedName>
</protein>
<dbReference type="PANTHER" id="PTHR42693">
    <property type="entry name" value="ARYLSULFATASE FAMILY MEMBER"/>
    <property type="match status" value="1"/>
</dbReference>
<dbReference type="InterPro" id="IPR000917">
    <property type="entry name" value="Sulfatase_N"/>
</dbReference>
<accession>A0A5B9QV72</accession>
<dbReference type="CDD" id="cd16144">
    <property type="entry name" value="ARS_like"/>
    <property type="match status" value="1"/>
</dbReference>
<evidence type="ECO:0000256" key="1">
    <source>
        <dbReference type="ARBA" id="ARBA00001913"/>
    </source>
</evidence>
<keyword evidence="5 9" id="KW-0378">Hydrolase</keyword>
<dbReference type="Pfam" id="PF00884">
    <property type="entry name" value="Sulfatase"/>
    <property type="match status" value="1"/>
</dbReference>
<evidence type="ECO:0000256" key="5">
    <source>
        <dbReference type="ARBA" id="ARBA00022801"/>
    </source>
</evidence>
<dbReference type="Proteomes" id="UP000325286">
    <property type="component" value="Chromosome"/>
</dbReference>
<comment type="cofactor">
    <cofactor evidence="1">
        <name>Ca(2+)</name>
        <dbReference type="ChEBI" id="CHEBI:29108"/>
    </cofactor>
</comment>
<evidence type="ECO:0000313" key="9">
    <source>
        <dbReference type="EMBL" id="QEG41700.1"/>
    </source>
</evidence>
<keyword evidence="4 7" id="KW-0732">Signal</keyword>
<dbReference type="Gene3D" id="3.30.1120.10">
    <property type="match status" value="1"/>
</dbReference>
<gene>
    <name evidence="9" type="primary">atsA_36</name>
    <name evidence="9" type="ORF">UC8_37260</name>
</gene>
<dbReference type="EC" id="3.1.6.1" evidence="9"/>
<evidence type="ECO:0000256" key="2">
    <source>
        <dbReference type="ARBA" id="ARBA00008779"/>
    </source>
</evidence>
<dbReference type="InterPro" id="IPR050738">
    <property type="entry name" value="Sulfatase"/>
</dbReference>
<proteinExistence type="inferred from homology"/>
<evidence type="ECO:0000256" key="6">
    <source>
        <dbReference type="ARBA" id="ARBA00022837"/>
    </source>
</evidence>
<keyword evidence="6" id="KW-0106">Calcium</keyword>
<dbReference type="KEGG" id="rul:UC8_37260"/>
<dbReference type="RefSeq" id="WP_068135345.1">
    <property type="nucleotide sequence ID" value="NZ_CP042914.1"/>
</dbReference>
<sequence length="454" mass="50360" precursor="true">MRPTACSPLFVLIGLLTFHSLAAAVDPADRPHIVCIMADDLGWQDLHCQGNAILQTPQLDRLADQGVRFSNAYAAAPVCSPTRAAMMTGLAPARLHITQHGADGKQFWPQDRRVQPPTTKHELAHDTTTMAERLQASGYATGFFGKWHLGSDPKYWPSEHGFDVNVGGCGLGGPPTYFDPYRIPALPPRKTGEYLSDRLADETIAFMRQQHDQPMFICLWTYNPHYPFEAPEELVEKYKGRQGRGLKNPIYGGQIEATDRAIGRVLKELDTLGIDDETLVIFTSDNGGWSGATDNRPLRAGKGYLYEGGLRVPLIVRWPGVTMAGQMNETPVVSMDLTATILDAAGVALADKESLDGESLRPLFNSDPLQRDALFFHYPHFAFHKDNRPGSAIRWKQYKLILYYDDDSVELYNLQNDIAETTNLANSHPDVAAALKARLLQWLTETDAGVPVKM</sequence>
<dbReference type="OrthoDB" id="9783154at2"/>
<evidence type="ECO:0000256" key="3">
    <source>
        <dbReference type="ARBA" id="ARBA00022723"/>
    </source>
</evidence>
<dbReference type="InterPro" id="IPR024607">
    <property type="entry name" value="Sulfatase_CS"/>
</dbReference>
<dbReference type="EMBL" id="CP042914">
    <property type="protein sequence ID" value="QEG41700.1"/>
    <property type="molecule type" value="Genomic_DNA"/>
</dbReference>
<keyword evidence="3" id="KW-0479">Metal-binding</keyword>
<evidence type="ECO:0000256" key="7">
    <source>
        <dbReference type="SAM" id="SignalP"/>
    </source>
</evidence>
<evidence type="ECO:0000259" key="8">
    <source>
        <dbReference type="Pfam" id="PF00884"/>
    </source>
</evidence>